<reference evidence="1" key="1">
    <citation type="submission" date="2021-06" db="EMBL/GenBank/DDBJ databases">
        <authorList>
            <person name="Kallberg Y."/>
            <person name="Tangrot J."/>
            <person name="Rosling A."/>
        </authorList>
    </citation>
    <scope>NUCLEOTIDE SEQUENCE</scope>
    <source>
        <strain evidence="1">AZ414A</strain>
    </source>
</reference>
<dbReference type="Proteomes" id="UP000789706">
    <property type="component" value="Unassembled WGS sequence"/>
</dbReference>
<organism evidence="1 2">
    <name type="scientific">Diversispora eburnea</name>
    <dbReference type="NCBI Taxonomy" id="1213867"/>
    <lineage>
        <taxon>Eukaryota</taxon>
        <taxon>Fungi</taxon>
        <taxon>Fungi incertae sedis</taxon>
        <taxon>Mucoromycota</taxon>
        <taxon>Glomeromycotina</taxon>
        <taxon>Glomeromycetes</taxon>
        <taxon>Diversisporales</taxon>
        <taxon>Diversisporaceae</taxon>
        <taxon>Diversispora</taxon>
    </lineage>
</organism>
<dbReference type="OrthoDB" id="5583187at2759"/>
<protein>
    <submittedName>
        <fullName evidence="1">11831_t:CDS:1</fullName>
    </submittedName>
</protein>
<evidence type="ECO:0000313" key="1">
    <source>
        <dbReference type="EMBL" id="CAG8472468.1"/>
    </source>
</evidence>
<dbReference type="InterPro" id="IPR027417">
    <property type="entry name" value="P-loop_NTPase"/>
</dbReference>
<evidence type="ECO:0000313" key="2">
    <source>
        <dbReference type="Proteomes" id="UP000789706"/>
    </source>
</evidence>
<sequence length="128" mass="15507">MDECIYEIIKPMEALSLEELVRICPTKCYDYSKIIFSLTKKWIDVNNDVMMFFVSISYSDRRQVMCQWIRKTTFSMFVAWMNRLSVFQIKVHNKYTGEDFNEDLRTVLRREVYDLFEGDEYNTLTTSW</sequence>
<name>A0A9N8Z4A8_9GLOM</name>
<proteinExistence type="predicted"/>
<accession>A0A9N8Z4A8</accession>
<gene>
    <name evidence="1" type="ORF">DEBURN_LOCUS3228</name>
</gene>
<keyword evidence="2" id="KW-1185">Reference proteome</keyword>
<comment type="caution">
    <text evidence="1">The sequence shown here is derived from an EMBL/GenBank/DDBJ whole genome shotgun (WGS) entry which is preliminary data.</text>
</comment>
<dbReference type="EMBL" id="CAJVPK010000199">
    <property type="protein sequence ID" value="CAG8472468.1"/>
    <property type="molecule type" value="Genomic_DNA"/>
</dbReference>
<dbReference type="AlphaFoldDB" id="A0A9N8Z4A8"/>
<dbReference type="Gene3D" id="3.40.50.300">
    <property type="entry name" value="P-loop containing nucleotide triphosphate hydrolases"/>
    <property type="match status" value="1"/>
</dbReference>